<protein>
    <recommendedName>
        <fullName evidence="1">AAA+ ATPase domain-containing protein</fullName>
    </recommendedName>
</protein>
<dbReference type="Proteomes" id="UP001218362">
    <property type="component" value="Chromosome"/>
</dbReference>
<feature type="domain" description="AAA+ ATPase" evidence="1">
    <location>
        <begin position="34"/>
        <end position="153"/>
    </location>
</feature>
<evidence type="ECO:0000313" key="2">
    <source>
        <dbReference type="EMBL" id="WEK45286.1"/>
    </source>
</evidence>
<dbReference type="SMART" id="SM00382">
    <property type="entry name" value="AAA"/>
    <property type="match status" value="1"/>
</dbReference>
<dbReference type="InterPro" id="IPR027417">
    <property type="entry name" value="P-loop_NTPase"/>
</dbReference>
<dbReference type="AlphaFoldDB" id="A0AAJ5X452"/>
<sequence>MALLEEVFRLSGVPTVTFVTPSRYNEVKVSLRTAGRCAVLEGPSGIGKTTIVSKVLEELEFDSKPAVLSARRPKDVELIRELPTFGDIGTVIVDDFHRLDDNTKSSLSDFMKVLADSADEKSKLVLIGINKAGEQLIQYGADLGLRIDIFRLEANSPEKIVELIEKGEEALDISIGHKHIIAERAQGSFQIAQLLCHKLCTIAGITETLGKYLVIDRSIDAVVEDVLIDLDRQFKKPSISFARGTKIRREGRAPYLHILRWLSESDEGALDLKDAINAHPSMKGSVGQVVEKEYLYGLLNDPEKRHIFEDIIFTIKIRELWGSKIQSIYFILRILFGAGLQGCADFREIIFLADMTSRFRLRVRIARLRSLYRKSWSRGRSGYFMTLTNNTSYWEQI</sequence>
<dbReference type="Gene3D" id="3.40.50.300">
    <property type="entry name" value="P-loop containing nucleotide triphosphate hydrolases"/>
    <property type="match status" value="1"/>
</dbReference>
<gene>
    <name evidence="2" type="ORF">P0Y56_09580</name>
</gene>
<reference evidence="2" key="1">
    <citation type="submission" date="2023-03" db="EMBL/GenBank/DDBJ databases">
        <title>Andean soil-derived lignocellulolytic bacterial consortium as a source of novel taxa and putative plastic-active enzymes.</title>
        <authorList>
            <person name="Diaz-Garcia L."/>
            <person name="Chuvochina M."/>
            <person name="Feuerriegel G."/>
            <person name="Bunk B."/>
            <person name="Sproer C."/>
            <person name="Streit W.R."/>
            <person name="Rodriguez L.M."/>
            <person name="Overmann J."/>
            <person name="Jimenez D.J."/>
        </authorList>
    </citation>
    <scope>NUCLEOTIDE SEQUENCE</scope>
    <source>
        <strain evidence="2">MAG 26</strain>
    </source>
</reference>
<dbReference type="EMBL" id="CP119316">
    <property type="protein sequence ID" value="WEK45286.1"/>
    <property type="molecule type" value="Genomic_DNA"/>
</dbReference>
<dbReference type="KEGG" id="acob:P0Y56_09580"/>
<dbReference type="InterPro" id="IPR003593">
    <property type="entry name" value="AAA+_ATPase"/>
</dbReference>
<evidence type="ECO:0000313" key="3">
    <source>
        <dbReference type="Proteomes" id="UP001218362"/>
    </source>
</evidence>
<organism evidence="2 3">
    <name type="scientific">Candidatus Andeanibacterium colombiense</name>
    <dbReference type="NCBI Taxonomy" id="3121345"/>
    <lineage>
        <taxon>Bacteria</taxon>
        <taxon>Pseudomonadati</taxon>
        <taxon>Pseudomonadota</taxon>
        <taxon>Alphaproteobacteria</taxon>
        <taxon>Sphingomonadales</taxon>
        <taxon>Sphingomonadaceae</taxon>
        <taxon>Candidatus Andeanibacterium</taxon>
    </lineage>
</organism>
<proteinExistence type="predicted"/>
<name>A0AAJ5X452_9SPHN</name>
<evidence type="ECO:0000259" key="1">
    <source>
        <dbReference type="SMART" id="SM00382"/>
    </source>
</evidence>
<accession>A0AAJ5X452</accession>
<dbReference type="SUPFAM" id="SSF52540">
    <property type="entry name" value="P-loop containing nucleoside triphosphate hydrolases"/>
    <property type="match status" value="1"/>
</dbReference>